<dbReference type="EMBL" id="JXTC01000046">
    <property type="protein sequence ID" value="PON95200.1"/>
    <property type="molecule type" value="Genomic_DNA"/>
</dbReference>
<keyword evidence="3" id="KW-1185">Reference proteome</keyword>
<evidence type="ECO:0000313" key="2">
    <source>
        <dbReference type="EMBL" id="PON95200.1"/>
    </source>
</evidence>
<reference evidence="3" key="1">
    <citation type="submission" date="2016-06" db="EMBL/GenBank/DDBJ databases">
        <title>Parallel loss of symbiosis genes in relatives of nitrogen-fixing non-legume Parasponia.</title>
        <authorList>
            <person name="Van Velzen R."/>
            <person name="Holmer R."/>
            <person name="Bu F."/>
            <person name="Rutten L."/>
            <person name="Van Zeijl A."/>
            <person name="Liu W."/>
            <person name="Santuari L."/>
            <person name="Cao Q."/>
            <person name="Sharma T."/>
            <person name="Shen D."/>
            <person name="Roswanjaya Y."/>
            <person name="Wardhani T."/>
            <person name="Kalhor M.S."/>
            <person name="Jansen J."/>
            <person name="Van den Hoogen J."/>
            <person name="Gungor B."/>
            <person name="Hartog M."/>
            <person name="Hontelez J."/>
            <person name="Verver J."/>
            <person name="Yang W.-C."/>
            <person name="Schijlen E."/>
            <person name="Repin R."/>
            <person name="Schilthuizen M."/>
            <person name="Schranz E."/>
            <person name="Heidstra R."/>
            <person name="Miyata K."/>
            <person name="Fedorova E."/>
            <person name="Kohlen W."/>
            <person name="Bisseling T."/>
            <person name="Smit S."/>
            <person name="Geurts R."/>
        </authorList>
    </citation>
    <scope>NUCLEOTIDE SEQUENCE [LARGE SCALE GENOMIC DNA]</scope>
    <source>
        <strain evidence="3">cv. RG33-2</strain>
    </source>
</reference>
<dbReference type="InterPro" id="IPR005174">
    <property type="entry name" value="KIB1-4_b-propeller"/>
</dbReference>
<accession>A0A2P5FBM4</accession>
<proteinExistence type="predicted"/>
<dbReference type="InterPro" id="IPR050942">
    <property type="entry name" value="F-box_BR-signaling"/>
</dbReference>
<name>A0A2P5FBM4_TREOI</name>
<dbReference type="InParanoid" id="A0A2P5FBM4"/>
<dbReference type="PANTHER" id="PTHR44259">
    <property type="entry name" value="OS07G0183000 PROTEIN-RELATED"/>
    <property type="match status" value="1"/>
</dbReference>
<dbReference type="Pfam" id="PF03478">
    <property type="entry name" value="Beta-prop_KIB1-4"/>
    <property type="match status" value="1"/>
</dbReference>
<comment type="caution">
    <text evidence="2">The sequence shown here is derived from an EMBL/GenBank/DDBJ whole genome shotgun (WGS) entry which is preliminary data.</text>
</comment>
<feature type="domain" description="KIB1-4 beta-propeller" evidence="1">
    <location>
        <begin position="31"/>
        <end position="177"/>
    </location>
</feature>
<sequence>MVSGCNKDYTVTLHKPSFISKKDLSDATTSVDLPCLFPLEDAFEIDDDPPEGYELEEFRDIVEGYSHVMKALIINDPVTNPKDCTIVVTYGVNYELACNRYGKDTTWRKIACQYRGFHDMVHYKNQFYAIDFIGNLISFDPCNGTTILVAPAIEEVSYLTIWRYLVESYGELLLVERYIS</sequence>
<evidence type="ECO:0000259" key="1">
    <source>
        <dbReference type="Pfam" id="PF03478"/>
    </source>
</evidence>
<dbReference type="Proteomes" id="UP000237000">
    <property type="component" value="Unassembled WGS sequence"/>
</dbReference>
<organism evidence="2 3">
    <name type="scientific">Trema orientale</name>
    <name type="common">Charcoal tree</name>
    <name type="synonym">Celtis orientalis</name>
    <dbReference type="NCBI Taxonomy" id="63057"/>
    <lineage>
        <taxon>Eukaryota</taxon>
        <taxon>Viridiplantae</taxon>
        <taxon>Streptophyta</taxon>
        <taxon>Embryophyta</taxon>
        <taxon>Tracheophyta</taxon>
        <taxon>Spermatophyta</taxon>
        <taxon>Magnoliopsida</taxon>
        <taxon>eudicotyledons</taxon>
        <taxon>Gunneridae</taxon>
        <taxon>Pentapetalae</taxon>
        <taxon>rosids</taxon>
        <taxon>fabids</taxon>
        <taxon>Rosales</taxon>
        <taxon>Cannabaceae</taxon>
        <taxon>Trema</taxon>
    </lineage>
</organism>
<dbReference type="AlphaFoldDB" id="A0A2P5FBM4"/>
<evidence type="ECO:0000313" key="3">
    <source>
        <dbReference type="Proteomes" id="UP000237000"/>
    </source>
</evidence>
<gene>
    <name evidence="2" type="ORF">TorRG33x02_090920</name>
</gene>
<protein>
    <recommendedName>
        <fullName evidence="1">KIB1-4 beta-propeller domain-containing protein</fullName>
    </recommendedName>
</protein>
<dbReference type="OrthoDB" id="1855887at2759"/>